<keyword evidence="6 8" id="KW-1133">Transmembrane helix</keyword>
<feature type="transmembrane region" description="Helical" evidence="8">
    <location>
        <begin position="235"/>
        <end position="254"/>
    </location>
</feature>
<feature type="transmembrane region" description="Helical" evidence="8">
    <location>
        <begin position="420"/>
        <end position="441"/>
    </location>
</feature>
<feature type="transmembrane region" description="Helical" evidence="8">
    <location>
        <begin position="338"/>
        <end position="358"/>
    </location>
</feature>
<feature type="transmembrane region" description="Helical" evidence="8">
    <location>
        <begin position="103"/>
        <end position="128"/>
    </location>
</feature>
<feature type="transmembrane region" description="Helical" evidence="8">
    <location>
        <begin position="27"/>
        <end position="46"/>
    </location>
</feature>
<evidence type="ECO:0000313" key="11">
    <source>
        <dbReference type="Proteomes" id="UP000466535"/>
    </source>
</evidence>
<dbReference type="GO" id="GO:0016763">
    <property type="term" value="F:pentosyltransferase activity"/>
    <property type="evidence" value="ECO:0007669"/>
    <property type="project" value="TreeGrafter"/>
</dbReference>
<evidence type="ECO:0000256" key="6">
    <source>
        <dbReference type="ARBA" id="ARBA00022989"/>
    </source>
</evidence>
<sequence>MTATADTRLDRLRERCRSELTRDRQATLVLAVLAGVGVFLIGEGVFPHLTSNHDEAVYLQQAEMLLDGQLRMYPPVEESFRPWFFVAEGEGIYPKYTPVTAGLFALGGLVGSYRLTLAVLAALAVALTDAVVSEVIDDRTGLLAAGLLVVSPLFVLQAAVFLPYVPAFTLNLLFAWAYLRADRLDSGRWAAVAGAVVGLSFWARPYTAVLFATPFVCHALWTLRSLDRATILRQAIIAALGLVGVTVALSYNAVMTGDPLLFPYEAFAPRDGLGFGEREIAGYDREYTPALAIEANARNLWYYLTRWVPAAPLGGVIAAVGAGTVLRDTTRRTDPRLLAVLGTGLTITLGNVYFWGTLNVLGELGDPSDGLVAVLGPYYHVGLLLSTVTLCAVGLRWLWSAVVDLQRRLDGPAARALPTIGVVAVLVVAGVTAGAVAVPLAENYETTQEYETAYQPFEEQSVENGLVYLPTPYGDWLNHPFQKLRNDPGFDGEVIYALQHREFAVAEAFPERTLYRYTIRGEWAPFTGRSVAPRLRQIEHVSGERVRMNLTLGVPDSAEVIQLRASVDGEGNSTTVRISEEIEATVVADDGSIAVRSSAFRQNLTVAHDGESDLRLVGYVGQGGLGGFEYVVRLPLIREEGQYRALSPYLEVCRVPSRCGGESAYVPGEHRDGISMRANLSVKGE</sequence>
<proteinExistence type="predicted"/>
<dbReference type="GO" id="GO:0008610">
    <property type="term" value="P:lipid biosynthetic process"/>
    <property type="evidence" value="ECO:0007669"/>
    <property type="project" value="UniProtKB-ARBA"/>
</dbReference>
<dbReference type="EMBL" id="WUUT01000001">
    <property type="protein sequence ID" value="MXR50490.1"/>
    <property type="molecule type" value="Genomic_DNA"/>
</dbReference>
<evidence type="ECO:0000313" key="10">
    <source>
        <dbReference type="EMBL" id="MXR50490.1"/>
    </source>
</evidence>
<reference evidence="10 11" key="1">
    <citation type="submission" date="2019-12" db="EMBL/GenBank/DDBJ databases">
        <title>Isolation and characterization of three novel carbon monoxide-oxidizing members of Halobacteria from salione crusts and soils.</title>
        <authorList>
            <person name="Myers M.R."/>
            <person name="King G.M."/>
        </authorList>
    </citation>
    <scope>NUCLEOTIDE SEQUENCE [LARGE SCALE GENOMIC DNA]</scope>
    <source>
        <strain evidence="10 11">WSH3</strain>
    </source>
</reference>
<evidence type="ECO:0000256" key="8">
    <source>
        <dbReference type="SAM" id="Phobius"/>
    </source>
</evidence>
<dbReference type="PANTHER" id="PTHR33908:SF11">
    <property type="entry name" value="MEMBRANE PROTEIN"/>
    <property type="match status" value="1"/>
</dbReference>
<dbReference type="OrthoDB" id="157326at2157"/>
<feature type="transmembrane region" description="Helical" evidence="8">
    <location>
        <begin position="378"/>
        <end position="399"/>
    </location>
</feature>
<gene>
    <name evidence="10" type="ORF">GRX03_02565</name>
</gene>
<dbReference type="Pfam" id="PF25230">
    <property type="entry name" value="DUF7846"/>
    <property type="match status" value="1"/>
</dbReference>
<feature type="domain" description="DUF7846" evidence="9">
    <location>
        <begin position="466"/>
        <end position="630"/>
    </location>
</feature>
<dbReference type="PANTHER" id="PTHR33908">
    <property type="entry name" value="MANNOSYLTRANSFERASE YKCB-RELATED"/>
    <property type="match status" value="1"/>
</dbReference>
<organism evidence="10 11">
    <name type="scientific">Halovenus carboxidivorans</name>
    <dbReference type="NCBI Taxonomy" id="2692199"/>
    <lineage>
        <taxon>Archaea</taxon>
        <taxon>Methanobacteriati</taxon>
        <taxon>Methanobacteriota</taxon>
        <taxon>Stenosarchaea group</taxon>
        <taxon>Halobacteria</taxon>
        <taxon>Halobacteriales</taxon>
        <taxon>Haloarculaceae</taxon>
        <taxon>Halovenus</taxon>
    </lineage>
</organism>
<dbReference type="InterPro" id="IPR050297">
    <property type="entry name" value="LipidA_mod_glycosyltrf_83"/>
</dbReference>
<comment type="caution">
    <text evidence="10">The sequence shown here is derived from an EMBL/GenBank/DDBJ whole genome shotgun (WGS) entry which is preliminary data.</text>
</comment>
<dbReference type="RefSeq" id="WP_159762615.1">
    <property type="nucleotide sequence ID" value="NZ_WUUT01000001.1"/>
</dbReference>
<keyword evidence="5 8" id="KW-0812">Transmembrane</keyword>
<dbReference type="Proteomes" id="UP000466535">
    <property type="component" value="Unassembled WGS sequence"/>
</dbReference>
<dbReference type="InterPro" id="IPR057168">
    <property type="entry name" value="DUF7846"/>
</dbReference>
<evidence type="ECO:0000256" key="4">
    <source>
        <dbReference type="ARBA" id="ARBA00022679"/>
    </source>
</evidence>
<keyword evidence="2" id="KW-1003">Cell membrane</keyword>
<evidence type="ECO:0000256" key="7">
    <source>
        <dbReference type="ARBA" id="ARBA00023136"/>
    </source>
</evidence>
<dbReference type="AlphaFoldDB" id="A0A6B0T6I3"/>
<feature type="transmembrane region" description="Helical" evidence="8">
    <location>
        <begin position="206"/>
        <end position="223"/>
    </location>
</feature>
<feature type="transmembrane region" description="Helical" evidence="8">
    <location>
        <begin position="140"/>
        <end position="165"/>
    </location>
</feature>
<evidence type="ECO:0000256" key="5">
    <source>
        <dbReference type="ARBA" id="ARBA00022692"/>
    </source>
</evidence>
<keyword evidence="4" id="KW-0808">Transferase</keyword>
<evidence type="ECO:0000259" key="9">
    <source>
        <dbReference type="Pfam" id="PF25230"/>
    </source>
</evidence>
<keyword evidence="7 8" id="KW-0472">Membrane</keyword>
<comment type="subcellular location">
    <subcellularLocation>
        <location evidence="1">Cell membrane</location>
        <topology evidence="1">Multi-pass membrane protein</topology>
    </subcellularLocation>
</comment>
<evidence type="ECO:0000256" key="1">
    <source>
        <dbReference type="ARBA" id="ARBA00004651"/>
    </source>
</evidence>
<accession>A0A6B0T6I3</accession>
<evidence type="ECO:0000256" key="3">
    <source>
        <dbReference type="ARBA" id="ARBA00022676"/>
    </source>
</evidence>
<name>A0A6B0T6I3_9EURY</name>
<keyword evidence="3" id="KW-0328">Glycosyltransferase</keyword>
<protein>
    <recommendedName>
        <fullName evidence="9">DUF7846 domain-containing protein</fullName>
    </recommendedName>
</protein>
<keyword evidence="11" id="KW-1185">Reference proteome</keyword>
<feature type="transmembrane region" description="Helical" evidence="8">
    <location>
        <begin position="307"/>
        <end position="326"/>
    </location>
</feature>
<dbReference type="GO" id="GO:0005886">
    <property type="term" value="C:plasma membrane"/>
    <property type="evidence" value="ECO:0007669"/>
    <property type="project" value="UniProtKB-SubCell"/>
</dbReference>
<evidence type="ECO:0000256" key="2">
    <source>
        <dbReference type="ARBA" id="ARBA00022475"/>
    </source>
</evidence>